<evidence type="ECO:0000313" key="3">
    <source>
        <dbReference type="EMBL" id="KAF6725687.1"/>
    </source>
</evidence>
<dbReference type="InterPro" id="IPR044925">
    <property type="entry name" value="His-Me_finger_sf"/>
</dbReference>
<dbReference type="InterPro" id="IPR039015">
    <property type="entry name" value="ENDOD1"/>
</dbReference>
<organism evidence="3 4">
    <name type="scientific">Oryzias melastigma</name>
    <name type="common">Marine medaka</name>
    <dbReference type="NCBI Taxonomy" id="30732"/>
    <lineage>
        <taxon>Eukaryota</taxon>
        <taxon>Metazoa</taxon>
        <taxon>Chordata</taxon>
        <taxon>Craniata</taxon>
        <taxon>Vertebrata</taxon>
        <taxon>Euteleostomi</taxon>
        <taxon>Actinopterygii</taxon>
        <taxon>Neopterygii</taxon>
        <taxon>Teleostei</taxon>
        <taxon>Neoteleostei</taxon>
        <taxon>Acanthomorphata</taxon>
        <taxon>Ovalentaria</taxon>
        <taxon>Atherinomorphae</taxon>
        <taxon>Beloniformes</taxon>
        <taxon>Adrianichthyidae</taxon>
        <taxon>Oryziinae</taxon>
        <taxon>Oryzias</taxon>
    </lineage>
</organism>
<accession>A0A834FCC3</accession>
<dbReference type="EMBL" id="WKFB01000355">
    <property type="protein sequence ID" value="KAF6725687.1"/>
    <property type="molecule type" value="Genomic_DNA"/>
</dbReference>
<feature type="region of interest" description="Disordered" evidence="1">
    <location>
        <begin position="120"/>
        <end position="169"/>
    </location>
</feature>
<dbReference type="PANTHER" id="PTHR21472">
    <property type="entry name" value="ENDONUCLEASE DOMAIN-CONTAINING 1 PROTEIN ENDOD1"/>
    <property type="match status" value="1"/>
</dbReference>
<keyword evidence="2" id="KW-0732">Signal</keyword>
<feature type="signal peptide" evidence="2">
    <location>
        <begin position="1"/>
        <end position="17"/>
    </location>
</feature>
<dbReference type="AlphaFoldDB" id="A0A834FCC3"/>
<comment type="caution">
    <text evidence="3">The sequence shown here is derived from an EMBL/GenBank/DDBJ whole genome shotgun (WGS) entry which is preliminary data.</text>
</comment>
<dbReference type="SUPFAM" id="SSF54060">
    <property type="entry name" value="His-Me finger endonucleases"/>
    <property type="match status" value="1"/>
</dbReference>
<evidence type="ECO:0000313" key="4">
    <source>
        <dbReference type="Proteomes" id="UP000646548"/>
    </source>
</evidence>
<evidence type="ECO:0000256" key="2">
    <source>
        <dbReference type="SAM" id="SignalP"/>
    </source>
</evidence>
<dbReference type="InterPro" id="IPR044929">
    <property type="entry name" value="DNA/RNA_non-sp_Endonuclease_sf"/>
</dbReference>
<reference evidence="3" key="1">
    <citation type="journal article" name="BMC Genomics">
        <title>Long-read sequencing and de novo genome assembly of marine medaka (Oryzias melastigma).</title>
        <authorList>
            <person name="Liang P."/>
            <person name="Saqib H.S.A."/>
            <person name="Ni X."/>
            <person name="Shen Y."/>
        </authorList>
    </citation>
    <scope>NUCLEOTIDE SEQUENCE</scope>
    <source>
        <strain evidence="3">Bigg-433</strain>
    </source>
</reference>
<gene>
    <name evidence="3" type="ORF">FQA47_007256</name>
</gene>
<sequence length="169" mass="19360">MLLFLLLVFLPAVPIETEVVGTLADCPGYFVEEKPPEIPNILVGGNILNRTRYKIICQTFGNMTRFLTLYDTDNKIPFFSAYRFTGAEPGRPNEPWKIEPQLEKNYQALDSDYINDLNYSKVAPANPKDETPENNFSSKHNTNNYHEATNDHHSTDNHKDDSSDHVHHH</sequence>
<proteinExistence type="predicted"/>
<evidence type="ECO:0000256" key="1">
    <source>
        <dbReference type="SAM" id="MobiDB-lite"/>
    </source>
</evidence>
<feature type="compositionally biased region" description="Basic and acidic residues" evidence="1">
    <location>
        <begin position="148"/>
        <end position="169"/>
    </location>
</feature>
<dbReference type="Proteomes" id="UP000646548">
    <property type="component" value="Unassembled WGS sequence"/>
</dbReference>
<feature type="compositionally biased region" description="Polar residues" evidence="1">
    <location>
        <begin position="133"/>
        <end position="147"/>
    </location>
</feature>
<name>A0A834FCC3_ORYME</name>
<feature type="chain" id="PRO_5033009822" evidence="2">
    <location>
        <begin position="18"/>
        <end position="169"/>
    </location>
</feature>
<dbReference type="Gene3D" id="3.40.570.10">
    <property type="entry name" value="Extracellular Endonuclease, subunit A"/>
    <property type="match status" value="1"/>
</dbReference>
<dbReference type="PANTHER" id="PTHR21472:SF15">
    <property type="entry name" value="ENDONUCLEASE DOMAIN-CONTAINING 1 PROTEIN-RELATED"/>
    <property type="match status" value="1"/>
</dbReference>
<protein>
    <submittedName>
        <fullName evidence="3">Uncharacterized protein</fullName>
    </submittedName>
</protein>